<dbReference type="AlphaFoldDB" id="X6MQP9"/>
<dbReference type="OrthoDB" id="348678at2759"/>
<accession>X6MQP9</accession>
<protein>
    <submittedName>
        <fullName evidence="4">Acid sphingomyelinase-like phosphodiesterase 3b</fullName>
    </submittedName>
</protein>
<evidence type="ECO:0000256" key="1">
    <source>
        <dbReference type="ARBA" id="ARBA00022801"/>
    </source>
</evidence>
<gene>
    <name evidence="4" type="ORF">RFI_21592</name>
</gene>
<dbReference type="Pfam" id="PF19272">
    <property type="entry name" value="ASMase_C"/>
    <property type="match status" value="1"/>
</dbReference>
<dbReference type="Proteomes" id="UP000023152">
    <property type="component" value="Unassembled WGS sequence"/>
</dbReference>
<organism evidence="4 5">
    <name type="scientific">Reticulomyxa filosa</name>
    <dbReference type="NCBI Taxonomy" id="46433"/>
    <lineage>
        <taxon>Eukaryota</taxon>
        <taxon>Sar</taxon>
        <taxon>Rhizaria</taxon>
        <taxon>Retaria</taxon>
        <taxon>Foraminifera</taxon>
        <taxon>Monothalamids</taxon>
        <taxon>Reticulomyxidae</taxon>
        <taxon>Reticulomyxa</taxon>
    </lineage>
</organism>
<evidence type="ECO:0000259" key="3">
    <source>
        <dbReference type="Pfam" id="PF19272"/>
    </source>
</evidence>
<keyword evidence="2" id="KW-0325">Glycoprotein</keyword>
<feature type="domain" description="Sphingomyelin phosphodiesterase C-terminal" evidence="3">
    <location>
        <begin position="7"/>
        <end position="123"/>
    </location>
</feature>
<dbReference type="PANTHER" id="PTHR10340">
    <property type="entry name" value="SPHINGOMYELIN PHOSPHODIESTERASE"/>
    <property type="match status" value="1"/>
</dbReference>
<dbReference type="EMBL" id="ASPP01018806">
    <property type="protein sequence ID" value="ETO15772.1"/>
    <property type="molecule type" value="Genomic_DNA"/>
</dbReference>
<evidence type="ECO:0000313" key="4">
    <source>
        <dbReference type="EMBL" id="ETO15772.1"/>
    </source>
</evidence>
<evidence type="ECO:0000256" key="2">
    <source>
        <dbReference type="ARBA" id="ARBA00023180"/>
    </source>
</evidence>
<keyword evidence="1" id="KW-0378">Hydrolase</keyword>
<keyword evidence="5" id="KW-1185">Reference proteome</keyword>
<name>X6MQP9_RETFI</name>
<comment type="caution">
    <text evidence="4">The sequence shown here is derived from an EMBL/GenBank/DDBJ whole genome shotgun (WGS) entry which is preliminary data.</text>
</comment>
<sequence>MLCLCHVCDGQGTNPMFRFFSYDRATLKVIDFKQYWFNLTRSNELKTPVWEMGYSMKRNYNLNSLDPSDIMDLSMELAYNDQLWESFQVNYKGGYVPAPQLDRNGTVCHLLSTTYQEYEYCQKNAFPSAMKYDQWHQDVEKIL</sequence>
<dbReference type="InterPro" id="IPR045473">
    <property type="entry name" value="ASM_C"/>
</dbReference>
<proteinExistence type="predicted"/>
<dbReference type="PANTHER" id="PTHR10340:SF57">
    <property type="entry name" value="METALLOPHOS DOMAIN-CONTAINING PROTEIN"/>
    <property type="match status" value="1"/>
</dbReference>
<dbReference type="GO" id="GO:0016787">
    <property type="term" value="F:hydrolase activity"/>
    <property type="evidence" value="ECO:0007669"/>
    <property type="project" value="UniProtKB-KW"/>
</dbReference>
<reference evidence="4 5" key="1">
    <citation type="journal article" date="2013" name="Curr. Biol.">
        <title>The Genome of the Foraminiferan Reticulomyxa filosa.</title>
        <authorList>
            <person name="Glockner G."/>
            <person name="Hulsmann N."/>
            <person name="Schleicher M."/>
            <person name="Noegel A.A."/>
            <person name="Eichinger L."/>
            <person name="Gallinger C."/>
            <person name="Pawlowski J."/>
            <person name="Sierra R."/>
            <person name="Euteneuer U."/>
            <person name="Pillet L."/>
            <person name="Moustafa A."/>
            <person name="Platzer M."/>
            <person name="Groth M."/>
            <person name="Szafranski K."/>
            <person name="Schliwa M."/>
        </authorList>
    </citation>
    <scope>NUCLEOTIDE SEQUENCE [LARGE SCALE GENOMIC DNA]</scope>
</reference>
<evidence type="ECO:0000313" key="5">
    <source>
        <dbReference type="Proteomes" id="UP000023152"/>
    </source>
</evidence>